<feature type="domain" description="Succinylglutamate desuccinylase/Aspartoacylase catalytic" evidence="5">
    <location>
        <begin position="45"/>
        <end position="224"/>
    </location>
</feature>
<evidence type="ECO:0000256" key="3">
    <source>
        <dbReference type="ARBA" id="ARBA00022801"/>
    </source>
</evidence>
<dbReference type="Gene3D" id="3.40.630.10">
    <property type="entry name" value="Zn peptidases"/>
    <property type="match status" value="1"/>
</dbReference>
<proteinExistence type="predicted"/>
<evidence type="ECO:0000256" key="2">
    <source>
        <dbReference type="ARBA" id="ARBA00022723"/>
    </source>
</evidence>
<keyword evidence="3" id="KW-0378">Hydrolase</keyword>
<dbReference type="PANTHER" id="PTHR37326">
    <property type="entry name" value="BLL3975 PROTEIN"/>
    <property type="match status" value="1"/>
</dbReference>
<name>A0ABW2A8P6_9GAMM</name>
<gene>
    <name evidence="6" type="ORF">ACFQDL_29630</name>
</gene>
<organism evidence="6 7">
    <name type="scientific">Marinobacterium aestuariivivens</name>
    <dbReference type="NCBI Taxonomy" id="1698799"/>
    <lineage>
        <taxon>Bacteria</taxon>
        <taxon>Pseudomonadati</taxon>
        <taxon>Pseudomonadota</taxon>
        <taxon>Gammaproteobacteria</taxon>
        <taxon>Oceanospirillales</taxon>
        <taxon>Oceanospirillaceae</taxon>
        <taxon>Marinobacterium</taxon>
    </lineage>
</organism>
<evidence type="ECO:0000313" key="7">
    <source>
        <dbReference type="Proteomes" id="UP001596422"/>
    </source>
</evidence>
<dbReference type="InterPro" id="IPR043795">
    <property type="entry name" value="N-alpha-Ac-DABA-like"/>
</dbReference>
<dbReference type="CDD" id="cd06251">
    <property type="entry name" value="M14_ASTE_ASPA-like"/>
    <property type="match status" value="1"/>
</dbReference>
<keyword evidence="7" id="KW-1185">Reference proteome</keyword>
<sequence>MPQAITIGGQEIAAGSRVMLELPLPHLYTHTPMTMPVQVVRGRKDGPSLFVSAAIHGDELNGIEIIRRLLKYGGLRRLKGTLITIPIVNVYGVIHHSRYLPDRRDLNRAFPGSERGSMTGRLADIFMREIVGNATHGIDLHTGAINRVNLPQIRANLDDRETARLAHAFGVPVVMNANLRDGSLRQAADELGIPMLLYEAGEALRFDELSIRAGLKGIINVMRELGMLPSSRRRGTPRPEPFFARSSTWVRAPSSGIFRTLCALGNWVKKGEVMGMISDPLGDSDVEVRAGCSGILVGRTNIPLVHEGEALFHIARYEDEQGMAERVESFQEEGLEFSGSDLEPPIV</sequence>
<dbReference type="Pfam" id="PF24827">
    <property type="entry name" value="AstE_AspA_cat"/>
    <property type="match status" value="1"/>
</dbReference>
<dbReference type="InterPro" id="IPR053138">
    <property type="entry name" value="N-alpha-Ac-DABA_deacetylase"/>
</dbReference>
<keyword evidence="2" id="KW-0479">Metal-binding</keyword>
<evidence type="ECO:0000256" key="4">
    <source>
        <dbReference type="ARBA" id="ARBA00022833"/>
    </source>
</evidence>
<dbReference type="InterPro" id="IPR055438">
    <property type="entry name" value="AstE_AspA_cat"/>
</dbReference>
<comment type="cofactor">
    <cofactor evidence="1">
        <name>Zn(2+)</name>
        <dbReference type="ChEBI" id="CHEBI:29105"/>
    </cofactor>
</comment>
<dbReference type="RefSeq" id="WP_379912458.1">
    <property type="nucleotide sequence ID" value="NZ_JBHSWE010000001.1"/>
</dbReference>
<dbReference type="PANTHER" id="PTHR37326:SF2">
    <property type="entry name" value="SUCCINYLGLUTAMATE DESUCCINYLASE_ASPARTOACYLASE FAMILY PROTEIN"/>
    <property type="match status" value="1"/>
</dbReference>
<comment type="caution">
    <text evidence="6">The sequence shown here is derived from an EMBL/GenBank/DDBJ whole genome shotgun (WGS) entry which is preliminary data.</text>
</comment>
<accession>A0ABW2A8P6</accession>
<evidence type="ECO:0000313" key="6">
    <source>
        <dbReference type="EMBL" id="MFC6673787.1"/>
    </source>
</evidence>
<keyword evidence="4" id="KW-0862">Zinc</keyword>
<protein>
    <submittedName>
        <fullName evidence="6">Succinylglutamate desuccinylase/aspartoacylase family protein</fullName>
    </submittedName>
</protein>
<dbReference type="SUPFAM" id="SSF53187">
    <property type="entry name" value="Zn-dependent exopeptidases"/>
    <property type="match status" value="1"/>
</dbReference>
<dbReference type="EMBL" id="JBHSWE010000001">
    <property type="protein sequence ID" value="MFC6673787.1"/>
    <property type="molecule type" value="Genomic_DNA"/>
</dbReference>
<dbReference type="Proteomes" id="UP001596422">
    <property type="component" value="Unassembled WGS sequence"/>
</dbReference>
<reference evidence="7" key="1">
    <citation type="journal article" date="2019" name="Int. J. Syst. Evol. Microbiol.">
        <title>The Global Catalogue of Microorganisms (GCM) 10K type strain sequencing project: providing services to taxonomists for standard genome sequencing and annotation.</title>
        <authorList>
            <consortium name="The Broad Institute Genomics Platform"/>
            <consortium name="The Broad Institute Genome Sequencing Center for Infectious Disease"/>
            <person name="Wu L."/>
            <person name="Ma J."/>
        </authorList>
    </citation>
    <scope>NUCLEOTIDE SEQUENCE [LARGE SCALE GENOMIC DNA]</scope>
    <source>
        <strain evidence="7">NBRC 111756</strain>
    </source>
</reference>
<evidence type="ECO:0000259" key="5">
    <source>
        <dbReference type="Pfam" id="PF24827"/>
    </source>
</evidence>
<dbReference type="PIRSF" id="PIRSF039012">
    <property type="entry name" value="ASP"/>
    <property type="match status" value="1"/>
</dbReference>
<evidence type="ECO:0000256" key="1">
    <source>
        <dbReference type="ARBA" id="ARBA00001947"/>
    </source>
</evidence>